<keyword evidence="1" id="KW-0812">Transmembrane</keyword>
<dbReference type="GeneID" id="80402177"/>
<sequence>MGDKWELQKFVKKVINYLFFNNLVYNVVYNIVYIVT</sequence>
<dbReference type="RefSeq" id="YP_010772464.1">
    <property type="nucleotide sequence ID" value="NC_074644.1"/>
</dbReference>
<accession>A0AA35CPI4</accession>
<protein>
    <submittedName>
        <fullName evidence="2">Uncharacterized protein</fullName>
    </submittedName>
</protein>
<dbReference type="EMBL" id="LC711077">
    <property type="protein sequence ID" value="BDI54868.1"/>
    <property type="molecule type" value="Genomic_DNA"/>
</dbReference>
<reference evidence="2 3" key="1">
    <citation type="journal article" date="2022" name="Nat. Microbiol.">
        <title>Three families of Asgard archaeal viruses identified in metagenome-assembled genomes.</title>
        <authorList>
            <person name="Medvedeva S."/>
            <person name="Sun J."/>
            <person name="Yutin N."/>
            <person name="Koonin E.V."/>
            <person name="Nunoura T."/>
            <person name="Rinke C."/>
            <person name="Krupovic M."/>
        </authorList>
    </citation>
    <scope>NUCLEOTIDE SEQUENCE [LARGE SCALE GENOMIC DNA]</scope>
    <source>
        <strain evidence="2">VerdaV1</strain>
    </source>
</reference>
<keyword evidence="1" id="KW-1133">Transmembrane helix</keyword>
<proteinExistence type="predicted"/>
<keyword evidence="1" id="KW-0472">Membrane</keyword>
<evidence type="ECO:0000256" key="1">
    <source>
        <dbReference type="SAM" id="Phobius"/>
    </source>
</evidence>
<organism evidence="2 3">
    <name type="scientific">Lokiarchaeia virus VerdaV1</name>
    <dbReference type="NCBI Taxonomy" id="3070170"/>
    <lineage>
        <taxon>Viruses</taxon>
        <taxon>Duplodnaviria</taxon>
        <taxon>Heunggongvirae</taxon>
        <taxon>Uroviricota</taxon>
        <taxon>Caudoviricetes</taxon>
        <taxon>Verdandiviridae</taxon>
        <taxon>Dolusvirus</taxon>
        <taxon>Dolusvirus shimokitaense</taxon>
    </lineage>
</organism>
<dbReference type="Proteomes" id="UP001162252">
    <property type="component" value="Segment"/>
</dbReference>
<dbReference type="KEGG" id="vg:80402177"/>
<keyword evidence="3" id="KW-1185">Reference proteome</keyword>
<name>A0AA35CPI4_9CAUD</name>
<evidence type="ECO:0000313" key="2">
    <source>
        <dbReference type="EMBL" id="BDI54868.1"/>
    </source>
</evidence>
<evidence type="ECO:0000313" key="3">
    <source>
        <dbReference type="Proteomes" id="UP001162252"/>
    </source>
</evidence>
<feature type="transmembrane region" description="Helical" evidence="1">
    <location>
        <begin position="14"/>
        <end position="35"/>
    </location>
</feature>